<keyword evidence="4" id="KW-0378">Hydrolase</keyword>
<dbReference type="Gene3D" id="1.10.10.2520">
    <property type="entry name" value="Cell wall hydrolase SleB, domain 1"/>
    <property type="match status" value="1"/>
</dbReference>
<gene>
    <name evidence="4" type="ORF">ACFPFW_06535</name>
</gene>
<dbReference type="RefSeq" id="WP_379769925.1">
    <property type="nucleotide sequence ID" value="NZ_JBHSJF010000005.1"/>
</dbReference>
<keyword evidence="2" id="KW-0732">Signal</keyword>
<evidence type="ECO:0000313" key="5">
    <source>
        <dbReference type="Proteomes" id="UP001595796"/>
    </source>
</evidence>
<sequence>MVAYLVPPRLRTVRGIATAVALCLLMAGCATAPRSKTGYIPRGMSDRECLARAMYFESNRSSEDGMLAVGSVVMNRYEAGKYGKTVCAVVGAPRQFAPGVLQRQMTEPKSRERAMRVSGDVLNGKRHPTVGKAEFFHTQGYEPGYNNMRYVTIEGGNAFYEKVKKGESTGDLVRVARRGPADIDDLIAINQRTVVGQKPVPKLAPVEEAEGIYQPPVYAPPRMVAQRPSAPRDTPRRDTARYRSGKTPTPSAPYQPPPPPAYEPQMAAEPVVPGPALGWQTGPSGHIY</sequence>
<feature type="compositionally biased region" description="Pro residues" evidence="1">
    <location>
        <begin position="250"/>
        <end position="262"/>
    </location>
</feature>
<keyword evidence="5" id="KW-1185">Reference proteome</keyword>
<evidence type="ECO:0000313" key="4">
    <source>
        <dbReference type="EMBL" id="MFC5067671.1"/>
    </source>
</evidence>
<dbReference type="Proteomes" id="UP001595796">
    <property type="component" value="Unassembled WGS sequence"/>
</dbReference>
<evidence type="ECO:0000256" key="1">
    <source>
        <dbReference type="SAM" id="MobiDB-lite"/>
    </source>
</evidence>
<dbReference type="InterPro" id="IPR042047">
    <property type="entry name" value="SleB_dom1"/>
</dbReference>
<dbReference type="GO" id="GO:0016787">
    <property type="term" value="F:hydrolase activity"/>
    <property type="evidence" value="ECO:0007669"/>
    <property type="project" value="UniProtKB-KW"/>
</dbReference>
<proteinExistence type="predicted"/>
<accession>A0ABV9Z0N4</accession>
<comment type="caution">
    <text evidence="4">The sequence shown here is derived from an EMBL/GenBank/DDBJ whole genome shotgun (WGS) entry which is preliminary data.</text>
</comment>
<name>A0ABV9Z0N4_9HYPH</name>
<organism evidence="4 5">
    <name type="scientific">Flaviflagellibacter deserti</name>
    <dbReference type="NCBI Taxonomy" id="2267266"/>
    <lineage>
        <taxon>Bacteria</taxon>
        <taxon>Pseudomonadati</taxon>
        <taxon>Pseudomonadota</taxon>
        <taxon>Alphaproteobacteria</taxon>
        <taxon>Hyphomicrobiales</taxon>
        <taxon>Flaviflagellibacter</taxon>
    </lineage>
</organism>
<feature type="signal peptide" evidence="2">
    <location>
        <begin position="1"/>
        <end position="32"/>
    </location>
</feature>
<feature type="chain" id="PRO_5046792258" evidence="2">
    <location>
        <begin position="33"/>
        <end position="288"/>
    </location>
</feature>
<dbReference type="InterPro" id="IPR011105">
    <property type="entry name" value="Cell_wall_hydrolase_SleB"/>
</dbReference>
<dbReference type="Pfam" id="PF07486">
    <property type="entry name" value="Hydrolase_2"/>
    <property type="match status" value="1"/>
</dbReference>
<feature type="region of interest" description="Disordered" evidence="1">
    <location>
        <begin position="217"/>
        <end position="288"/>
    </location>
</feature>
<protein>
    <submittedName>
        <fullName evidence="4">Cell wall hydrolase</fullName>
    </submittedName>
</protein>
<reference evidence="5" key="1">
    <citation type="journal article" date="2019" name="Int. J. Syst. Evol. Microbiol.">
        <title>The Global Catalogue of Microorganisms (GCM) 10K type strain sequencing project: providing services to taxonomists for standard genome sequencing and annotation.</title>
        <authorList>
            <consortium name="The Broad Institute Genomics Platform"/>
            <consortium name="The Broad Institute Genome Sequencing Center for Infectious Disease"/>
            <person name="Wu L."/>
            <person name="Ma J."/>
        </authorList>
    </citation>
    <scope>NUCLEOTIDE SEQUENCE [LARGE SCALE GENOMIC DNA]</scope>
    <source>
        <strain evidence="5">CGMCC 1.16444</strain>
    </source>
</reference>
<evidence type="ECO:0000259" key="3">
    <source>
        <dbReference type="Pfam" id="PF07486"/>
    </source>
</evidence>
<evidence type="ECO:0000256" key="2">
    <source>
        <dbReference type="SAM" id="SignalP"/>
    </source>
</evidence>
<feature type="domain" description="Cell wall hydrolase SleB" evidence="3">
    <location>
        <begin position="62"/>
        <end position="160"/>
    </location>
</feature>
<dbReference type="EMBL" id="JBHSJF010000005">
    <property type="protein sequence ID" value="MFC5067671.1"/>
    <property type="molecule type" value="Genomic_DNA"/>
</dbReference>